<dbReference type="EC" id="2.7.1.40" evidence="5 16"/>
<name>A0A5M9I1H2_9FIRM</name>
<gene>
    <name evidence="20" type="primary">pyk</name>
    <name evidence="20" type="ORF">FNY66_01590</name>
</gene>
<evidence type="ECO:0000256" key="11">
    <source>
        <dbReference type="ARBA" id="ARBA00022840"/>
    </source>
</evidence>
<keyword evidence="13" id="KW-0630">Potassium</keyword>
<evidence type="ECO:0000256" key="15">
    <source>
        <dbReference type="ARBA" id="ARBA00023317"/>
    </source>
</evidence>
<dbReference type="SUPFAM" id="SSF50800">
    <property type="entry name" value="PK beta-barrel domain-like"/>
    <property type="match status" value="1"/>
</dbReference>
<evidence type="ECO:0000256" key="3">
    <source>
        <dbReference type="ARBA" id="ARBA00004997"/>
    </source>
</evidence>
<dbReference type="GO" id="GO:0030955">
    <property type="term" value="F:potassium ion binding"/>
    <property type="evidence" value="ECO:0007669"/>
    <property type="project" value="UniProtKB-UniRule"/>
</dbReference>
<dbReference type="NCBIfam" id="TIGR01064">
    <property type="entry name" value="pyruv_kin"/>
    <property type="match status" value="1"/>
</dbReference>
<keyword evidence="21" id="KW-1185">Reference proteome</keyword>
<evidence type="ECO:0000256" key="1">
    <source>
        <dbReference type="ARBA" id="ARBA00001946"/>
    </source>
</evidence>
<dbReference type="NCBIfam" id="NF004491">
    <property type="entry name" value="PRK05826.1"/>
    <property type="match status" value="1"/>
</dbReference>
<comment type="pathway">
    <text evidence="3 17">Carbohydrate degradation; glycolysis; pyruvate from D-glyceraldehyde 3-phosphate: step 5/5.</text>
</comment>
<dbReference type="Pfam" id="PF02887">
    <property type="entry name" value="PK_C"/>
    <property type="match status" value="1"/>
</dbReference>
<evidence type="ECO:0000256" key="5">
    <source>
        <dbReference type="ARBA" id="ARBA00012142"/>
    </source>
</evidence>
<dbReference type="SUPFAM" id="SSF52935">
    <property type="entry name" value="PK C-terminal domain-like"/>
    <property type="match status" value="1"/>
</dbReference>
<dbReference type="FunFam" id="3.20.20.60:FF:000025">
    <property type="entry name" value="Pyruvate kinase"/>
    <property type="match status" value="1"/>
</dbReference>
<dbReference type="InterPro" id="IPR011037">
    <property type="entry name" value="Pyrv_Knase-like_insert_dom_sf"/>
</dbReference>
<dbReference type="GO" id="GO:0000287">
    <property type="term" value="F:magnesium ion binding"/>
    <property type="evidence" value="ECO:0007669"/>
    <property type="project" value="UniProtKB-UniRule"/>
</dbReference>
<dbReference type="UniPathway" id="UPA00109">
    <property type="reaction ID" value="UER00188"/>
</dbReference>
<evidence type="ECO:0000256" key="12">
    <source>
        <dbReference type="ARBA" id="ARBA00022842"/>
    </source>
</evidence>
<evidence type="ECO:0000256" key="17">
    <source>
        <dbReference type="RuleBase" id="RU000504"/>
    </source>
</evidence>
<dbReference type="PROSITE" id="PS00110">
    <property type="entry name" value="PYRUVATE_KINASE"/>
    <property type="match status" value="1"/>
</dbReference>
<dbReference type="NCBIfam" id="NF004978">
    <property type="entry name" value="PRK06354.1"/>
    <property type="match status" value="1"/>
</dbReference>
<dbReference type="Pfam" id="PF00224">
    <property type="entry name" value="PK"/>
    <property type="match status" value="1"/>
</dbReference>
<dbReference type="InterPro" id="IPR018209">
    <property type="entry name" value="Pyrv_Knase_AS"/>
</dbReference>
<keyword evidence="15 20" id="KW-0670">Pyruvate</keyword>
<dbReference type="GO" id="GO:0004743">
    <property type="term" value="F:pyruvate kinase activity"/>
    <property type="evidence" value="ECO:0007669"/>
    <property type="project" value="UniProtKB-UniRule"/>
</dbReference>
<keyword evidence="9" id="KW-0547">Nucleotide-binding</keyword>
<organism evidence="20 21">
    <name type="scientific">Mediterraneibacter catenae</name>
    <dbReference type="NCBI Taxonomy" id="2594882"/>
    <lineage>
        <taxon>Bacteria</taxon>
        <taxon>Bacillati</taxon>
        <taxon>Bacillota</taxon>
        <taxon>Clostridia</taxon>
        <taxon>Lachnospirales</taxon>
        <taxon>Lachnospiraceae</taxon>
        <taxon>Mediterraneibacter</taxon>
    </lineage>
</organism>
<dbReference type="InterPro" id="IPR015813">
    <property type="entry name" value="Pyrv/PenolPyrv_kinase-like_dom"/>
</dbReference>
<dbReference type="GO" id="GO:0016301">
    <property type="term" value="F:kinase activity"/>
    <property type="evidence" value="ECO:0007669"/>
    <property type="project" value="UniProtKB-KW"/>
</dbReference>
<dbReference type="Proteomes" id="UP000322025">
    <property type="component" value="Unassembled WGS sequence"/>
</dbReference>
<evidence type="ECO:0000256" key="9">
    <source>
        <dbReference type="ARBA" id="ARBA00022741"/>
    </source>
</evidence>
<evidence type="ECO:0000259" key="19">
    <source>
        <dbReference type="Pfam" id="PF02887"/>
    </source>
</evidence>
<dbReference type="EMBL" id="VMSO01000001">
    <property type="protein sequence ID" value="KAA8502968.1"/>
    <property type="molecule type" value="Genomic_DNA"/>
</dbReference>
<dbReference type="InterPro" id="IPR040442">
    <property type="entry name" value="Pyrv_kinase-like_dom_sf"/>
</dbReference>
<reference evidence="20" key="1">
    <citation type="submission" date="2019-07" db="EMBL/GenBank/DDBJ databases">
        <authorList>
            <person name="Wongkuna S."/>
            <person name="Scaria J."/>
        </authorList>
    </citation>
    <scope>NUCLEOTIDE SEQUENCE [LARGE SCALE GENOMIC DNA]</scope>
    <source>
        <strain evidence="20">SW178</strain>
    </source>
</reference>
<dbReference type="RefSeq" id="WP_150310090.1">
    <property type="nucleotide sequence ID" value="NZ_VMSO01000001.1"/>
</dbReference>
<dbReference type="GO" id="GO:0005524">
    <property type="term" value="F:ATP binding"/>
    <property type="evidence" value="ECO:0007669"/>
    <property type="project" value="UniProtKB-KW"/>
</dbReference>
<dbReference type="SUPFAM" id="SSF51621">
    <property type="entry name" value="Phosphoenolpyruvate/pyruvate domain"/>
    <property type="match status" value="1"/>
</dbReference>
<evidence type="ECO:0000259" key="18">
    <source>
        <dbReference type="Pfam" id="PF00224"/>
    </source>
</evidence>
<keyword evidence="8" id="KW-0479">Metal-binding</keyword>
<evidence type="ECO:0000256" key="16">
    <source>
        <dbReference type="NCBIfam" id="TIGR01064"/>
    </source>
</evidence>
<comment type="catalytic activity">
    <reaction evidence="17">
        <text>pyruvate + ATP = phosphoenolpyruvate + ADP + H(+)</text>
        <dbReference type="Rhea" id="RHEA:18157"/>
        <dbReference type="ChEBI" id="CHEBI:15361"/>
        <dbReference type="ChEBI" id="CHEBI:15378"/>
        <dbReference type="ChEBI" id="CHEBI:30616"/>
        <dbReference type="ChEBI" id="CHEBI:58702"/>
        <dbReference type="ChEBI" id="CHEBI:456216"/>
        <dbReference type="EC" id="2.7.1.40"/>
    </reaction>
</comment>
<keyword evidence="7 17" id="KW-0808">Transferase</keyword>
<evidence type="ECO:0000256" key="14">
    <source>
        <dbReference type="ARBA" id="ARBA00023152"/>
    </source>
</evidence>
<dbReference type="PRINTS" id="PR01050">
    <property type="entry name" value="PYRUVTKNASE"/>
</dbReference>
<dbReference type="FunFam" id="2.40.33.10:FF:000001">
    <property type="entry name" value="Pyruvate kinase"/>
    <property type="match status" value="1"/>
</dbReference>
<comment type="caution">
    <text evidence="20">The sequence shown here is derived from an EMBL/GenBank/DDBJ whole genome shotgun (WGS) entry which is preliminary data.</text>
</comment>
<evidence type="ECO:0000256" key="10">
    <source>
        <dbReference type="ARBA" id="ARBA00022777"/>
    </source>
</evidence>
<dbReference type="Gene3D" id="3.40.1380.20">
    <property type="entry name" value="Pyruvate kinase, C-terminal domain"/>
    <property type="match status" value="1"/>
</dbReference>
<keyword evidence="12 17" id="KW-0460">Magnesium</keyword>
<sequence>MRKTKIICTLGPATDKEGILEALIREGMDVARFNFSHGTHEEQKVRLEKLKTLRKQFDKPIAALLDTKGPEIRIGCFKDHKITLEEGQEFMLVNDEIDGTNERVSITYKDLYKDVQPGDSILIDDGLVGMEVVNIVGKDIVCRVKNGGDISDHKGVNVPGVELKMPFISPKDRDDLMFGIQEDFDFVAASFTRTADDVREMRKLLNDNGGQSINIIAKIENQQGVDNIDAIIEEADGIMIARGDMGVEIPLEHVPIIQQRIIEKVYEAGKVVITATQMLDSMMIHPRPTRAETTDVANAIAQGTSAIMLSGETAAGQYPVEALKMMVKIAVHMERNIDYNAIFRRRERSEEPDITNAISHATCMTAIDLKANAILAVSKTGNTARMISKYRPECLIAGCSSSEKVYRQLNLSWGILPLQIREEYSSEILCLRAIEAAQTHGIVEEGDKIVFTGGIPLGIPGRTNLIRVCIVGE</sequence>
<dbReference type="PANTHER" id="PTHR11817">
    <property type="entry name" value="PYRUVATE KINASE"/>
    <property type="match status" value="1"/>
</dbReference>
<keyword evidence="11" id="KW-0067">ATP-binding</keyword>
<dbReference type="InterPro" id="IPR015806">
    <property type="entry name" value="Pyrv_Knase_insert_dom_sf"/>
</dbReference>
<dbReference type="OrthoDB" id="9812123at2"/>
<dbReference type="InterPro" id="IPR036918">
    <property type="entry name" value="Pyrv_Knase_C_sf"/>
</dbReference>
<comment type="cofactor">
    <cofactor evidence="2">
        <name>K(+)</name>
        <dbReference type="ChEBI" id="CHEBI:29103"/>
    </cofactor>
</comment>
<evidence type="ECO:0000313" key="21">
    <source>
        <dbReference type="Proteomes" id="UP000322025"/>
    </source>
</evidence>
<keyword evidence="10 17" id="KW-0418">Kinase</keyword>
<comment type="similarity">
    <text evidence="4 17">Belongs to the pyruvate kinase family.</text>
</comment>
<evidence type="ECO:0000256" key="4">
    <source>
        <dbReference type="ARBA" id="ARBA00008663"/>
    </source>
</evidence>
<feature type="domain" description="Pyruvate kinase C-terminal" evidence="19">
    <location>
        <begin position="356"/>
        <end position="469"/>
    </location>
</feature>
<dbReference type="AlphaFoldDB" id="A0A5M9I1H2"/>
<evidence type="ECO:0000256" key="7">
    <source>
        <dbReference type="ARBA" id="ARBA00022679"/>
    </source>
</evidence>
<dbReference type="Gene3D" id="3.20.20.60">
    <property type="entry name" value="Phosphoenolpyruvate-binding domains"/>
    <property type="match status" value="1"/>
</dbReference>
<dbReference type="Gene3D" id="2.40.33.10">
    <property type="entry name" value="PK beta-barrel domain-like"/>
    <property type="match status" value="1"/>
</dbReference>
<evidence type="ECO:0000256" key="6">
    <source>
        <dbReference type="ARBA" id="ARBA00018587"/>
    </source>
</evidence>
<dbReference type="InterPro" id="IPR015795">
    <property type="entry name" value="Pyrv_Knase_C"/>
</dbReference>
<evidence type="ECO:0000256" key="2">
    <source>
        <dbReference type="ARBA" id="ARBA00001958"/>
    </source>
</evidence>
<dbReference type="InterPro" id="IPR015793">
    <property type="entry name" value="Pyrv_Knase_brl"/>
</dbReference>
<comment type="cofactor">
    <cofactor evidence="1">
        <name>Mg(2+)</name>
        <dbReference type="ChEBI" id="CHEBI:18420"/>
    </cofactor>
</comment>
<keyword evidence="14 17" id="KW-0324">Glycolysis</keyword>
<proteinExistence type="inferred from homology"/>
<evidence type="ECO:0000313" key="20">
    <source>
        <dbReference type="EMBL" id="KAA8502968.1"/>
    </source>
</evidence>
<evidence type="ECO:0000256" key="8">
    <source>
        <dbReference type="ARBA" id="ARBA00022723"/>
    </source>
</evidence>
<evidence type="ECO:0000256" key="13">
    <source>
        <dbReference type="ARBA" id="ARBA00022958"/>
    </source>
</evidence>
<protein>
    <recommendedName>
        <fullName evidence="6 16">Pyruvate kinase</fullName>
        <ecNumber evidence="5 16">2.7.1.40</ecNumber>
    </recommendedName>
</protein>
<feature type="domain" description="Pyruvate kinase barrel" evidence="18">
    <location>
        <begin position="1"/>
        <end position="322"/>
    </location>
</feature>
<dbReference type="InterPro" id="IPR001697">
    <property type="entry name" value="Pyr_Knase"/>
</dbReference>
<accession>A0A5M9I1H2</accession>